<name>A0A3M0ACC5_9GAMM</name>
<dbReference type="PANTHER" id="PTHR38042">
    <property type="entry name" value="UROPORPHYRINOGEN-III SYNTHASE, CHLOROPLASTIC"/>
    <property type="match status" value="1"/>
</dbReference>
<evidence type="ECO:0000256" key="7">
    <source>
        <dbReference type="ARBA" id="ARBA00040167"/>
    </source>
</evidence>
<evidence type="ECO:0000313" key="11">
    <source>
        <dbReference type="EMBL" id="RMA82206.1"/>
    </source>
</evidence>
<dbReference type="SUPFAM" id="SSF69618">
    <property type="entry name" value="HemD-like"/>
    <property type="match status" value="1"/>
</dbReference>
<dbReference type="OrthoDB" id="9787650at2"/>
<dbReference type="GO" id="GO:0004852">
    <property type="term" value="F:uroporphyrinogen-III synthase activity"/>
    <property type="evidence" value="ECO:0007669"/>
    <property type="project" value="UniProtKB-UniRule"/>
</dbReference>
<evidence type="ECO:0000313" key="12">
    <source>
        <dbReference type="Proteomes" id="UP000267187"/>
    </source>
</evidence>
<evidence type="ECO:0000256" key="8">
    <source>
        <dbReference type="ARBA" id="ARBA00048617"/>
    </source>
</evidence>
<dbReference type="Proteomes" id="UP000267187">
    <property type="component" value="Unassembled WGS sequence"/>
</dbReference>
<organism evidence="11 12">
    <name type="scientific">Umboniibacter marinipuniceus</name>
    <dbReference type="NCBI Taxonomy" id="569599"/>
    <lineage>
        <taxon>Bacteria</taxon>
        <taxon>Pseudomonadati</taxon>
        <taxon>Pseudomonadota</taxon>
        <taxon>Gammaproteobacteria</taxon>
        <taxon>Cellvibrionales</taxon>
        <taxon>Cellvibrionaceae</taxon>
        <taxon>Umboniibacter</taxon>
    </lineage>
</organism>
<evidence type="ECO:0000256" key="9">
    <source>
        <dbReference type="RuleBase" id="RU366031"/>
    </source>
</evidence>
<dbReference type="GO" id="GO:0006780">
    <property type="term" value="P:uroporphyrinogen III biosynthetic process"/>
    <property type="evidence" value="ECO:0007669"/>
    <property type="project" value="UniProtKB-UniRule"/>
</dbReference>
<dbReference type="GO" id="GO:0006782">
    <property type="term" value="P:protoporphyrinogen IX biosynthetic process"/>
    <property type="evidence" value="ECO:0007669"/>
    <property type="project" value="UniProtKB-UniRule"/>
</dbReference>
<dbReference type="EMBL" id="REFJ01000001">
    <property type="protein sequence ID" value="RMA82206.1"/>
    <property type="molecule type" value="Genomic_DNA"/>
</dbReference>
<comment type="pathway">
    <text evidence="1 9">Porphyrin-containing compound metabolism; protoporphyrin-IX biosynthesis; coproporphyrinogen-III from 5-aminolevulinate: step 3/4.</text>
</comment>
<reference evidence="11 12" key="1">
    <citation type="submission" date="2018-10" db="EMBL/GenBank/DDBJ databases">
        <title>Genomic Encyclopedia of Type Strains, Phase IV (KMG-IV): sequencing the most valuable type-strain genomes for metagenomic binning, comparative biology and taxonomic classification.</title>
        <authorList>
            <person name="Goeker M."/>
        </authorList>
    </citation>
    <scope>NUCLEOTIDE SEQUENCE [LARGE SCALE GENOMIC DNA]</scope>
    <source>
        <strain evidence="11 12">DSM 25080</strain>
    </source>
</reference>
<sequence>MVTKPPRLWNTKLTEFSDSARRAVSADWIHEPLFEITKLPLTPQGRTQIMALDEYAGVVFVSQTAIQFALPYFEQFWPQWPTRQHWCAMGKGSAELIRAVDHEVVTATPPTTEGLLTQRALQDVADQRWLIVRGEGGRELLREALQTRGARVEYLELYQRESRAFDIEIQRLINSPLDGIFISSTQALNVVAELFQTKRAQAPTLVVPGERAALKALSLGFRSVIEAASAAENDLVAAWCGAKG</sequence>
<dbReference type="CDD" id="cd06578">
    <property type="entry name" value="HemD"/>
    <property type="match status" value="1"/>
</dbReference>
<comment type="caution">
    <text evidence="11">The sequence shown here is derived from an EMBL/GenBank/DDBJ whole genome shotgun (WGS) entry which is preliminary data.</text>
</comment>
<feature type="domain" description="Tetrapyrrole biosynthesis uroporphyrinogen III synthase" evidence="10">
    <location>
        <begin position="22"/>
        <end position="236"/>
    </location>
</feature>
<evidence type="ECO:0000256" key="3">
    <source>
        <dbReference type="ARBA" id="ARBA00013109"/>
    </source>
</evidence>
<evidence type="ECO:0000259" key="10">
    <source>
        <dbReference type="Pfam" id="PF02602"/>
    </source>
</evidence>
<evidence type="ECO:0000256" key="4">
    <source>
        <dbReference type="ARBA" id="ARBA00023239"/>
    </source>
</evidence>
<evidence type="ECO:0000256" key="1">
    <source>
        <dbReference type="ARBA" id="ARBA00004772"/>
    </source>
</evidence>
<comment type="similarity">
    <text evidence="2 9">Belongs to the uroporphyrinogen-III synthase family.</text>
</comment>
<gene>
    <name evidence="11" type="ORF">DFR27_0154</name>
</gene>
<comment type="catalytic activity">
    <reaction evidence="8 9">
        <text>hydroxymethylbilane = uroporphyrinogen III + H2O</text>
        <dbReference type="Rhea" id="RHEA:18965"/>
        <dbReference type="ChEBI" id="CHEBI:15377"/>
        <dbReference type="ChEBI" id="CHEBI:57308"/>
        <dbReference type="ChEBI" id="CHEBI:57845"/>
        <dbReference type="EC" id="4.2.1.75"/>
    </reaction>
</comment>
<keyword evidence="12" id="KW-1185">Reference proteome</keyword>
<dbReference type="Pfam" id="PF02602">
    <property type="entry name" value="HEM4"/>
    <property type="match status" value="1"/>
</dbReference>
<keyword evidence="5 9" id="KW-0627">Porphyrin biosynthesis</keyword>
<accession>A0A3M0ACC5</accession>
<dbReference type="InterPro" id="IPR039793">
    <property type="entry name" value="UROS/Hem4"/>
</dbReference>
<proteinExistence type="inferred from homology"/>
<keyword evidence="4 9" id="KW-0456">Lyase</keyword>
<evidence type="ECO:0000256" key="5">
    <source>
        <dbReference type="ARBA" id="ARBA00023244"/>
    </source>
</evidence>
<dbReference type="UniPathway" id="UPA00251">
    <property type="reaction ID" value="UER00320"/>
</dbReference>
<dbReference type="RefSeq" id="WP_121875552.1">
    <property type="nucleotide sequence ID" value="NZ_REFJ01000001.1"/>
</dbReference>
<dbReference type="PANTHER" id="PTHR38042:SF1">
    <property type="entry name" value="UROPORPHYRINOGEN-III SYNTHASE, CHLOROPLASTIC"/>
    <property type="match status" value="1"/>
</dbReference>
<dbReference type="Gene3D" id="3.40.50.10090">
    <property type="match status" value="2"/>
</dbReference>
<protein>
    <recommendedName>
        <fullName evidence="7 9">Uroporphyrinogen-III synthase</fullName>
        <ecNumber evidence="3 9">4.2.1.75</ecNumber>
    </recommendedName>
</protein>
<dbReference type="AlphaFoldDB" id="A0A3M0ACC5"/>
<evidence type="ECO:0000256" key="6">
    <source>
        <dbReference type="ARBA" id="ARBA00037589"/>
    </source>
</evidence>
<comment type="function">
    <text evidence="6 9">Catalyzes cyclization of the linear tetrapyrrole, hydroxymethylbilane, to the macrocyclic uroporphyrinogen III.</text>
</comment>
<evidence type="ECO:0000256" key="2">
    <source>
        <dbReference type="ARBA" id="ARBA00008133"/>
    </source>
</evidence>
<dbReference type="EC" id="4.2.1.75" evidence="3 9"/>
<dbReference type="InterPro" id="IPR003754">
    <property type="entry name" value="4pyrrol_synth_uPrphyn_synth"/>
</dbReference>
<dbReference type="InterPro" id="IPR036108">
    <property type="entry name" value="4pyrrol_syn_uPrphyn_synt_sf"/>
</dbReference>